<dbReference type="InParanoid" id="A0A7C8MME8"/>
<evidence type="ECO:0000313" key="2">
    <source>
        <dbReference type="Proteomes" id="UP000481858"/>
    </source>
</evidence>
<proteinExistence type="predicted"/>
<reference evidence="1 2" key="1">
    <citation type="submission" date="2019-12" db="EMBL/GenBank/DDBJ databases">
        <title>Draft genome sequence of the ascomycete Xylaria multiplex DSM 110363.</title>
        <authorList>
            <person name="Buettner E."/>
            <person name="Kellner H."/>
        </authorList>
    </citation>
    <scope>NUCLEOTIDE SEQUENCE [LARGE SCALE GENOMIC DNA]</scope>
    <source>
        <strain evidence="1 2">DSM 110363</strain>
    </source>
</reference>
<dbReference type="PANTHER" id="PTHR21521">
    <property type="entry name" value="AMUN, ISOFORM A"/>
    <property type="match status" value="1"/>
</dbReference>
<dbReference type="EMBL" id="WUBL01000167">
    <property type="protein sequence ID" value="KAF2964073.1"/>
    <property type="molecule type" value="Genomic_DNA"/>
</dbReference>
<sequence>MADTDTLPDNISISRFNELLSHYNVLIKSISSEKPTKTGQPSLLELDEYRYKVAVEAFQSDEPKQQMSHDDVKRLVDWKLRHGKFRPTLMKLVSSNDGEVVRKTIQEAVAQYWLDNNTTKAMDAIAKLKGIGPATASLMLSVHDPGRVIFFSDEAFWWLCCGGQKLPIKYNAKEYQQLNVVADKITKRLGVGATDIERVAYVVMKNDASQPAPSLNRPPSKPLVDANRITKMTRALQIAAALGLASQSLCNPLSARPVARQDSTIDRSTLNGKFFVGYQAWFRKPFEDNGNSHWTTNTPTPEVGHVSVDMIPDVTGYPSECLFDTPFTRPDGSFAQFYSNDCDGVVDLHFKMMADHGISGAFLQRFYGYINEANGGWINILNSAKAAAEKYGRGFVVEYDLNGAATASTNVTATFLADLAALSGITSSPAYMHHEGKPVIEIWGFGIVNEVTADDGIAIVTALKNAGWYVILGVQQAWHAELVENEPGRFGPVYRLADMIQPWTVGAYDINNYPGFLSGRQAVEDTGALRDLGIDSSIVVWPGGSSSNANPNDPFDHFPRWNGTFYQMQLDGAVSLKPTFIFGAMFDEVNEGTSIYPVLRTRDLPTNQRFLGIDDDMAPDAYLQMAGDAAARFAAAWR</sequence>
<comment type="caution">
    <text evidence="1">The sequence shown here is derived from an EMBL/GenBank/DDBJ whole genome shotgun (WGS) entry which is preliminary data.</text>
</comment>
<organism evidence="1 2">
    <name type="scientific">Xylaria multiplex</name>
    <dbReference type="NCBI Taxonomy" id="323545"/>
    <lineage>
        <taxon>Eukaryota</taxon>
        <taxon>Fungi</taxon>
        <taxon>Dikarya</taxon>
        <taxon>Ascomycota</taxon>
        <taxon>Pezizomycotina</taxon>
        <taxon>Sordariomycetes</taxon>
        <taxon>Xylariomycetidae</taxon>
        <taxon>Xylariales</taxon>
        <taxon>Xylariaceae</taxon>
        <taxon>Xylaria</taxon>
    </lineage>
</organism>
<dbReference type="Gene3D" id="3.20.20.80">
    <property type="entry name" value="Glycosidases"/>
    <property type="match status" value="1"/>
</dbReference>
<keyword evidence="2" id="KW-1185">Reference proteome</keyword>
<dbReference type="Proteomes" id="UP000481858">
    <property type="component" value="Unassembled WGS sequence"/>
</dbReference>
<gene>
    <name evidence="1" type="ORF">GQX73_g9500</name>
</gene>
<dbReference type="PANTHER" id="PTHR21521:SF0">
    <property type="entry name" value="AMUN, ISOFORM A"/>
    <property type="match status" value="1"/>
</dbReference>
<evidence type="ECO:0000313" key="1">
    <source>
        <dbReference type="EMBL" id="KAF2964073.1"/>
    </source>
</evidence>
<name>A0A7C8MME8_9PEZI</name>
<protein>
    <submittedName>
        <fullName evidence="1">Uncharacterized protein</fullName>
    </submittedName>
</protein>
<dbReference type="OrthoDB" id="2589715at2759"/>
<accession>A0A7C8MME8</accession>
<dbReference type="AlphaFoldDB" id="A0A7C8MME8"/>